<keyword evidence="3" id="KW-1185">Reference proteome</keyword>
<dbReference type="Proteomes" id="UP001603857">
    <property type="component" value="Unassembled WGS sequence"/>
</dbReference>
<organism evidence="2 3">
    <name type="scientific">Flemingia macrophylla</name>
    <dbReference type="NCBI Taxonomy" id="520843"/>
    <lineage>
        <taxon>Eukaryota</taxon>
        <taxon>Viridiplantae</taxon>
        <taxon>Streptophyta</taxon>
        <taxon>Embryophyta</taxon>
        <taxon>Tracheophyta</taxon>
        <taxon>Spermatophyta</taxon>
        <taxon>Magnoliopsida</taxon>
        <taxon>eudicotyledons</taxon>
        <taxon>Gunneridae</taxon>
        <taxon>Pentapetalae</taxon>
        <taxon>rosids</taxon>
        <taxon>fabids</taxon>
        <taxon>Fabales</taxon>
        <taxon>Fabaceae</taxon>
        <taxon>Papilionoideae</taxon>
        <taxon>50 kb inversion clade</taxon>
        <taxon>NPAAA clade</taxon>
        <taxon>indigoferoid/millettioid clade</taxon>
        <taxon>Phaseoleae</taxon>
        <taxon>Flemingia</taxon>
    </lineage>
</organism>
<evidence type="ECO:0000313" key="3">
    <source>
        <dbReference type="Proteomes" id="UP001603857"/>
    </source>
</evidence>
<feature type="region of interest" description="Disordered" evidence="1">
    <location>
        <begin position="77"/>
        <end position="96"/>
    </location>
</feature>
<reference evidence="2 3" key="1">
    <citation type="submission" date="2024-08" db="EMBL/GenBank/DDBJ databases">
        <title>Insights into the chromosomal genome structure of Flemingia macrophylla.</title>
        <authorList>
            <person name="Ding Y."/>
            <person name="Zhao Y."/>
            <person name="Bi W."/>
            <person name="Wu M."/>
            <person name="Zhao G."/>
            <person name="Gong Y."/>
            <person name="Li W."/>
            <person name="Zhang P."/>
        </authorList>
    </citation>
    <scope>NUCLEOTIDE SEQUENCE [LARGE SCALE GENOMIC DNA]</scope>
    <source>
        <strain evidence="2">DYQJB</strain>
        <tissue evidence="2">Leaf</tissue>
    </source>
</reference>
<evidence type="ECO:0000313" key="2">
    <source>
        <dbReference type="EMBL" id="KAL2342843.1"/>
    </source>
</evidence>
<comment type="caution">
    <text evidence="2">The sequence shown here is derived from an EMBL/GenBank/DDBJ whole genome shotgun (WGS) entry which is preliminary data.</text>
</comment>
<sequence>MEGLLPLVYRAIKKRRTRRQYHCLSSGAALMNVPEFYHQTQGHGYYVQEPSTSTQKVVGDRAENIGYLQRCHSAREFSNGLSSSPQQRSYAASSPTSDQLVRFRSHKFLSCLAG</sequence>
<dbReference type="AlphaFoldDB" id="A0ABD1N5F4"/>
<dbReference type="PANTHER" id="PTHR35485:SF4">
    <property type="entry name" value="EXPRESSED PROTEIN"/>
    <property type="match status" value="1"/>
</dbReference>
<dbReference type="EMBL" id="JBGMDY010000002">
    <property type="protein sequence ID" value="KAL2342843.1"/>
    <property type="molecule type" value="Genomic_DNA"/>
</dbReference>
<protein>
    <submittedName>
        <fullName evidence="2">Uncharacterized protein</fullName>
    </submittedName>
</protein>
<dbReference type="PANTHER" id="PTHR35485">
    <property type="entry name" value="OS01G0888900 PROTEIN"/>
    <property type="match status" value="1"/>
</dbReference>
<evidence type="ECO:0000256" key="1">
    <source>
        <dbReference type="SAM" id="MobiDB-lite"/>
    </source>
</evidence>
<proteinExistence type="predicted"/>
<accession>A0ABD1N5F4</accession>
<name>A0ABD1N5F4_9FABA</name>
<feature type="compositionally biased region" description="Polar residues" evidence="1">
    <location>
        <begin position="79"/>
        <end position="96"/>
    </location>
</feature>
<gene>
    <name evidence="2" type="ORF">Fmac_004128</name>
</gene>